<evidence type="ECO:0000256" key="3">
    <source>
        <dbReference type="ARBA" id="ARBA00022989"/>
    </source>
</evidence>
<keyword evidence="4 5" id="KW-0472">Membrane</keyword>
<keyword evidence="2 5" id="KW-0812">Transmembrane</keyword>
<keyword evidence="8" id="KW-1185">Reference proteome</keyword>
<dbReference type="Pfam" id="PF00892">
    <property type="entry name" value="EamA"/>
    <property type="match status" value="2"/>
</dbReference>
<feature type="transmembrane region" description="Helical" evidence="5">
    <location>
        <begin position="181"/>
        <end position="201"/>
    </location>
</feature>
<dbReference type="OrthoDB" id="433734at2759"/>
<feature type="transmembrane region" description="Helical" evidence="5">
    <location>
        <begin position="268"/>
        <end position="287"/>
    </location>
</feature>
<dbReference type="AlphaFoldDB" id="A0A078AAN5"/>
<dbReference type="InParanoid" id="A0A078AAN5"/>
<organism evidence="7 8">
    <name type="scientific">Stylonychia lemnae</name>
    <name type="common">Ciliate</name>
    <dbReference type="NCBI Taxonomy" id="5949"/>
    <lineage>
        <taxon>Eukaryota</taxon>
        <taxon>Sar</taxon>
        <taxon>Alveolata</taxon>
        <taxon>Ciliophora</taxon>
        <taxon>Intramacronucleata</taxon>
        <taxon>Spirotrichea</taxon>
        <taxon>Stichotrichia</taxon>
        <taxon>Sporadotrichida</taxon>
        <taxon>Oxytrichidae</taxon>
        <taxon>Stylonychinae</taxon>
        <taxon>Stylonychia</taxon>
    </lineage>
</organism>
<feature type="transmembrane region" description="Helical" evidence="5">
    <location>
        <begin position="148"/>
        <end position="169"/>
    </location>
</feature>
<dbReference type="InterPro" id="IPR000620">
    <property type="entry name" value="EamA_dom"/>
</dbReference>
<evidence type="ECO:0000313" key="7">
    <source>
        <dbReference type="EMBL" id="CDW77858.1"/>
    </source>
</evidence>
<dbReference type="PANTHER" id="PTHR22911">
    <property type="entry name" value="ACYL-MALONYL CONDENSING ENZYME-RELATED"/>
    <property type="match status" value="1"/>
</dbReference>
<evidence type="ECO:0000256" key="1">
    <source>
        <dbReference type="ARBA" id="ARBA00004141"/>
    </source>
</evidence>
<dbReference type="OMA" id="ITVTHIG"/>
<dbReference type="InterPro" id="IPR037185">
    <property type="entry name" value="EmrE-like"/>
</dbReference>
<evidence type="ECO:0000259" key="6">
    <source>
        <dbReference type="Pfam" id="PF00892"/>
    </source>
</evidence>
<evidence type="ECO:0000256" key="2">
    <source>
        <dbReference type="ARBA" id="ARBA00022692"/>
    </source>
</evidence>
<accession>A0A078AAN5</accession>
<feature type="domain" description="EamA" evidence="6">
    <location>
        <begin position="150"/>
        <end position="281"/>
    </location>
</feature>
<feature type="transmembrane region" description="Helical" evidence="5">
    <location>
        <begin position="20"/>
        <end position="44"/>
    </location>
</feature>
<dbReference type="GO" id="GO:0016020">
    <property type="term" value="C:membrane"/>
    <property type="evidence" value="ECO:0007669"/>
    <property type="project" value="UniProtKB-SubCell"/>
</dbReference>
<gene>
    <name evidence="7" type="primary">Contig11141.g11904</name>
    <name evidence="7" type="ORF">STYLEM_6824</name>
</gene>
<dbReference type="EMBL" id="CCKQ01006530">
    <property type="protein sequence ID" value="CDW77858.1"/>
    <property type="molecule type" value="Genomic_DNA"/>
</dbReference>
<feature type="transmembrane region" description="Helical" evidence="5">
    <location>
        <begin position="213"/>
        <end position="233"/>
    </location>
</feature>
<feature type="transmembrane region" description="Helical" evidence="5">
    <location>
        <begin position="56"/>
        <end position="77"/>
    </location>
</feature>
<feature type="transmembrane region" description="Helical" evidence="5">
    <location>
        <begin position="83"/>
        <end position="101"/>
    </location>
</feature>
<dbReference type="Proteomes" id="UP000039865">
    <property type="component" value="Unassembled WGS sequence"/>
</dbReference>
<feature type="domain" description="EamA" evidence="6">
    <location>
        <begin position="23"/>
        <end position="124"/>
    </location>
</feature>
<name>A0A078AAN5_STYLE</name>
<comment type="subcellular location">
    <subcellularLocation>
        <location evidence="1">Membrane</location>
        <topology evidence="1">Multi-pass membrane protein</topology>
    </subcellularLocation>
</comment>
<reference evidence="7 8" key="1">
    <citation type="submission" date="2014-06" db="EMBL/GenBank/DDBJ databases">
        <authorList>
            <person name="Swart Estienne"/>
        </authorList>
    </citation>
    <scope>NUCLEOTIDE SEQUENCE [LARGE SCALE GENOMIC DNA]</scope>
    <source>
        <strain evidence="7 8">130c</strain>
    </source>
</reference>
<feature type="transmembrane region" description="Helical" evidence="5">
    <location>
        <begin position="108"/>
        <end position="128"/>
    </location>
</feature>
<dbReference type="SUPFAM" id="SSF103481">
    <property type="entry name" value="Multidrug resistance efflux transporter EmrE"/>
    <property type="match status" value="2"/>
</dbReference>
<protein>
    <submittedName>
        <fullName evidence="7">Membrane protein</fullName>
    </submittedName>
</protein>
<feature type="transmembrane region" description="Helical" evidence="5">
    <location>
        <begin position="245"/>
        <end position="262"/>
    </location>
</feature>
<proteinExistence type="predicted"/>
<keyword evidence="3 5" id="KW-1133">Transmembrane helix</keyword>
<evidence type="ECO:0000256" key="4">
    <source>
        <dbReference type="ARBA" id="ARBA00023136"/>
    </source>
</evidence>
<dbReference type="PANTHER" id="PTHR22911:SF6">
    <property type="entry name" value="SOLUTE CARRIER FAMILY 35 MEMBER G1"/>
    <property type="match status" value="1"/>
</dbReference>
<sequence>MEIEELPKENKKVSSFQKNIGLLFMFLSTSFLASLGIIAKIIKIRTELKNESFKILFWRAVTGFFSSFFQILGIFLMPLSIASVIYFTQPIFAAWFAVILLKEKLTFIGIISLLSSSVGMVFLVQPNLILGESFSKSNQQNDKQYPYYYFGALFSALGAISSALAYITMRKLAPFKLHMAFNAYYFGIYSTPISFFLMAVFDQNIADSMTLEGLILLTIMGISGYLAQTLLGLALQNQPVGRASVMNYLQVVFAFVVDILAFDSHIVWTDIVGSVLIIGFTLANSIIKCL</sequence>
<evidence type="ECO:0000313" key="8">
    <source>
        <dbReference type="Proteomes" id="UP000039865"/>
    </source>
</evidence>
<evidence type="ECO:0000256" key="5">
    <source>
        <dbReference type="SAM" id="Phobius"/>
    </source>
</evidence>